<dbReference type="AlphaFoldDB" id="A0A0K9P1S7"/>
<organism evidence="2 3">
    <name type="scientific">Zostera marina</name>
    <name type="common">Eelgrass</name>
    <dbReference type="NCBI Taxonomy" id="29655"/>
    <lineage>
        <taxon>Eukaryota</taxon>
        <taxon>Viridiplantae</taxon>
        <taxon>Streptophyta</taxon>
        <taxon>Embryophyta</taxon>
        <taxon>Tracheophyta</taxon>
        <taxon>Spermatophyta</taxon>
        <taxon>Magnoliopsida</taxon>
        <taxon>Liliopsida</taxon>
        <taxon>Zosteraceae</taxon>
        <taxon>Zostera</taxon>
    </lineage>
</organism>
<comment type="caution">
    <text evidence="2">The sequence shown here is derived from an EMBL/GenBank/DDBJ whole genome shotgun (WGS) entry which is preliminary data.</text>
</comment>
<feature type="compositionally biased region" description="Low complexity" evidence="1">
    <location>
        <begin position="112"/>
        <end position="124"/>
    </location>
</feature>
<feature type="compositionally biased region" description="Basic residues" evidence="1">
    <location>
        <begin position="130"/>
        <end position="139"/>
    </location>
</feature>
<reference evidence="3" key="1">
    <citation type="journal article" date="2016" name="Nature">
        <title>The genome of the seagrass Zostera marina reveals angiosperm adaptation to the sea.</title>
        <authorList>
            <person name="Olsen J.L."/>
            <person name="Rouze P."/>
            <person name="Verhelst B."/>
            <person name="Lin Y.-C."/>
            <person name="Bayer T."/>
            <person name="Collen J."/>
            <person name="Dattolo E."/>
            <person name="De Paoli E."/>
            <person name="Dittami S."/>
            <person name="Maumus F."/>
            <person name="Michel G."/>
            <person name="Kersting A."/>
            <person name="Lauritano C."/>
            <person name="Lohaus R."/>
            <person name="Toepel M."/>
            <person name="Tonon T."/>
            <person name="Vanneste K."/>
            <person name="Amirebrahimi M."/>
            <person name="Brakel J."/>
            <person name="Bostroem C."/>
            <person name="Chovatia M."/>
            <person name="Grimwood J."/>
            <person name="Jenkins J.W."/>
            <person name="Jueterbock A."/>
            <person name="Mraz A."/>
            <person name="Stam W.T."/>
            <person name="Tice H."/>
            <person name="Bornberg-Bauer E."/>
            <person name="Green P.J."/>
            <person name="Pearson G.A."/>
            <person name="Procaccini G."/>
            <person name="Duarte C.M."/>
            <person name="Schmutz J."/>
            <person name="Reusch T.B.H."/>
            <person name="Van de Peer Y."/>
        </authorList>
    </citation>
    <scope>NUCLEOTIDE SEQUENCE [LARGE SCALE GENOMIC DNA]</scope>
    <source>
        <strain evidence="3">cv. Finnish</strain>
    </source>
</reference>
<dbReference type="Proteomes" id="UP000036987">
    <property type="component" value="Unassembled WGS sequence"/>
</dbReference>
<dbReference type="EMBL" id="LFYR01001287">
    <property type="protein sequence ID" value="KMZ62943.1"/>
    <property type="molecule type" value="Genomic_DNA"/>
</dbReference>
<feature type="region of interest" description="Disordered" evidence="1">
    <location>
        <begin position="82"/>
        <end position="139"/>
    </location>
</feature>
<proteinExistence type="predicted"/>
<accession>A0A0K9P1S7</accession>
<name>A0A0K9P1S7_ZOSMR</name>
<keyword evidence="3" id="KW-1185">Reference proteome</keyword>
<evidence type="ECO:0000313" key="3">
    <source>
        <dbReference type="Proteomes" id="UP000036987"/>
    </source>
</evidence>
<evidence type="ECO:0000256" key="1">
    <source>
        <dbReference type="SAM" id="MobiDB-lite"/>
    </source>
</evidence>
<feature type="compositionally biased region" description="Basic and acidic residues" evidence="1">
    <location>
        <begin position="90"/>
        <end position="99"/>
    </location>
</feature>
<protein>
    <submittedName>
        <fullName evidence="2">Uncharacterized protein</fullName>
    </submittedName>
</protein>
<sequence>MNYMGTYNEKDDSHSIFSSSSSKFAIGGGSSWIEFVHDDQDEKLFDIQTSQNDMDIDICNEDIDPLLFFSFESINFFEDKGYGDGNHNANFEEPHEMPKSPKSPKRKKQKTESMNMTKNMKNSNRGSPERKKRKIEKQF</sequence>
<gene>
    <name evidence="2" type="ORF">ZOSMA_432G00010</name>
</gene>
<evidence type="ECO:0000313" key="2">
    <source>
        <dbReference type="EMBL" id="KMZ62943.1"/>
    </source>
</evidence>